<evidence type="ECO:0000256" key="2">
    <source>
        <dbReference type="ARBA" id="ARBA00022475"/>
    </source>
</evidence>
<accession>A0A7M5X5F1</accession>
<dbReference type="GeneID" id="136819903"/>
<feature type="transmembrane region" description="Helical" evidence="10">
    <location>
        <begin position="324"/>
        <end position="345"/>
    </location>
</feature>
<feature type="transmembrane region" description="Helical" evidence="10">
    <location>
        <begin position="100"/>
        <end position="123"/>
    </location>
</feature>
<evidence type="ECO:0000313" key="13">
    <source>
        <dbReference type="Proteomes" id="UP000594262"/>
    </source>
</evidence>
<evidence type="ECO:0000256" key="4">
    <source>
        <dbReference type="ARBA" id="ARBA00022989"/>
    </source>
</evidence>
<keyword evidence="7" id="KW-0675">Receptor</keyword>
<comment type="subcellular location">
    <subcellularLocation>
        <location evidence="1">Cell membrane</location>
        <topology evidence="1">Multi-pass membrane protein</topology>
    </subcellularLocation>
</comment>
<protein>
    <recommendedName>
        <fullName evidence="11">G-protein coupled receptors family 1 profile domain-containing protein</fullName>
    </recommendedName>
</protein>
<keyword evidence="9" id="KW-0807">Transducer</keyword>
<sequence length="388" mass="45487">MRWRWDHDSRETMHTREVTMTNWSITKTILTNLPLLFYSIAVILHSIGITLLLKLRRKRNQDIIILHLSITELFMCLLDIIQNILSRDDYVTEMTSRVKSYVIIVNCCFFVVPSFLIIITLTIDRFLEIYLNIKYQLYFSKKKLKFVLTVHWVLGSILGAALLVVRLTHGTQARLVIFMFIFPTLEIIFLIIAIVTYAYIYRKFRSKFKRLFIGKVTPVKKDLDNSNLEGEAKSPYGIELKGQTSPIKRYSVWKGKLTRARKLVITNVMRRPSNKEQQKPMLKRRNFFAPSLILVTFVLFVVIPDSLNLLFHYSKTLHWSEDTQNILLCLYSIGFIMDGLIYIFLQKHLRVIFWKLFSRRKWVQHVTSTSMHGKSAAAGGDIHKETSN</sequence>
<feature type="transmembrane region" description="Helical" evidence="10">
    <location>
        <begin position="177"/>
        <end position="200"/>
    </location>
</feature>
<keyword evidence="2" id="KW-1003">Cell membrane</keyword>
<dbReference type="PANTHER" id="PTHR24246">
    <property type="entry name" value="OLFACTORY RECEPTOR AND ADENOSINE RECEPTOR"/>
    <property type="match status" value="1"/>
</dbReference>
<feature type="domain" description="G-protein coupled receptors family 1 profile" evidence="11">
    <location>
        <begin position="44"/>
        <end position="342"/>
    </location>
</feature>
<evidence type="ECO:0000256" key="9">
    <source>
        <dbReference type="ARBA" id="ARBA00023224"/>
    </source>
</evidence>
<dbReference type="Proteomes" id="UP000594262">
    <property type="component" value="Unplaced"/>
</dbReference>
<dbReference type="AlphaFoldDB" id="A0A7M5X5F1"/>
<evidence type="ECO:0000259" key="11">
    <source>
        <dbReference type="PROSITE" id="PS50262"/>
    </source>
</evidence>
<feature type="transmembrane region" description="Helical" evidence="10">
    <location>
        <begin position="287"/>
        <end position="304"/>
    </location>
</feature>
<feature type="transmembrane region" description="Helical" evidence="10">
    <location>
        <begin position="65"/>
        <end position="85"/>
    </location>
</feature>
<dbReference type="GO" id="GO:0004930">
    <property type="term" value="F:G protein-coupled receptor activity"/>
    <property type="evidence" value="ECO:0007669"/>
    <property type="project" value="UniProtKB-KW"/>
</dbReference>
<dbReference type="Gene3D" id="1.20.1070.10">
    <property type="entry name" value="Rhodopsin 7-helix transmembrane proteins"/>
    <property type="match status" value="1"/>
</dbReference>
<evidence type="ECO:0000256" key="1">
    <source>
        <dbReference type="ARBA" id="ARBA00004651"/>
    </source>
</evidence>
<organism evidence="12 13">
    <name type="scientific">Clytia hemisphaerica</name>
    <dbReference type="NCBI Taxonomy" id="252671"/>
    <lineage>
        <taxon>Eukaryota</taxon>
        <taxon>Metazoa</taxon>
        <taxon>Cnidaria</taxon>
        <taxon>Hydrozoa</taxon>
        <taxon>Hydroidolina</taxon>
        <taxon>Leptothecata</taxon>
        <taxon>Obeliida</taxon>
        <taxon>Clytiidae</taxon>
        <taxon>Clytia</taxon>
    </lineage>
</organism>
<keyword evidence="4 10" id="KW-1133">Transmembrane helix</keyword>
<keyword evidence="8" id="KW-0325">Glycoprotein</keyword>
<dbReference type="CDD" id="cd00637">
    <property type="entry name" value="7tm_classA_rhodopsin-like"/>
    <property type="match status" value="1"/>
</dbReference>
<keyword evidence="13" id="KW-1185">Reference proteome</keyword>
<reference evidence="12" key="1">
    <citation type="submission" date="2021-01" db="UniProtKB">
        <authorList>
            <consortium name="EnsemblMetazoa"/>
        </authorList>
    </citation>
    <scope>IDENTIFICATION</scope>
</reference>
<name>A0A7M5X5F1_9CNID</name>
<dbReference type="PROSITE" id="PS50262">
    <property type="entry name" value="G_PROTEIN_RECEP_F1_2"/>
    <property type="match status" value="1"/>
</dbReference>
<evidence type="ECO:0000313" key="12">
    <source>
        <dbReference type="EnsemblMetazoa" id="CLYHEMP018262.1"/>
    </source>
</evidence>
<evidence type="ECO:0000256" key="10">
    <source>
        <dbReference type="SAM" id="Phobius"/>
    </source>
</evidence>
<dbReference type="RefSeq" id="XP_066932247.1">
    <property type="nucleotide sequence ID" value="XM_067076146.1"/>
</dbReference>
<dbReference type="PRINTS" id="PR00237">
    <property type="entry name" value="GPCRRHODOPSN"/>
</dbReference>
<keyword evidence="6 10" id="KW-0472">Membrane</keyword>
<proteinExistence type="predicted"/>
<evidence type="ECO:0000256" key="3">
    <source>
        <dbReference type="ARBA" id="ARBA00022692"/>
    </source>
</evidence>
<feature type="transmembrane region" description="Helical" evidence="10">
    <location>
        <begin position="35"/>
        <end position="53"/>
    </location>
</feature>
<dbReference type="OrthoDB" id="10628097at2759"/>
<feature type="transmembrane region" description="Helical" evidence="10">
    <location>
        <begin position="144"/>
        <end position="165"/>
    </location>
</feature>
<dbReference type="EnsemblMetazoa" id="CLYHEMT018262.1">
    <property type="protein sequence ID" value="CLYHEMP018262.1"/>
    <property type="gene ID" value="CLYHEMG018262"/>
</dbReference>
<evidence type="ECO:0000256" key="7">
    <source>
        <dbReference type="ARBA" id="ARBA00023170"/>
    </source>
</evidence>
<keyword evidence="5" id="KW-0297">G-protein coupled receptor</keyword>
<evidence type="ECO:0000256" key="5">
    <source>
        <dbReference type="ARBA" id="ARBA00023040"/>
    </source>
</evidence>
<dbReference type="Pfam" id="PF00001">
    <property type="entry name" value="7tm_1"/>
    <property type="match status" value="1"/>
</dbReference>
<dbReference type="GO" id="GO:0005886">
    <property type="term" value="C:plasma membrane"/>
    <property type="evidence" value="ECO:0007669"/>
    <property type="project" value="UniProtKB-SubCell"/>
</dbReference>
<dbReference type="PANTHER" id="PTHR24246:SF27">
    <property type="entry name" value="ADENOSINE RECEPTOR, ISOFORM A"/>
    <property type="match status" value="1"/>
</dbReference>
<dbReference type="SUPFAM" id="SSF81321">
    <property type="entry name" value="Family A G protein-coupled receptor-like"/>
    <property type="match status" value="1"/>
</dbReference>
<evidence type="ECO:0000256" key="8">
    <source>
        <dbReference type="ARBA" id="ARBA00023180"/>
    </source>
</evidence>
<dbReference type="InterPro" id="IPR017452">
    <property type="entry name" value="GPCR_Rhodpsn_7TM"/>
</dbReference>
<dbReference type="InterPro" id="IPR000276">
    <property type="entry name" value="GPCR_Rhodpsn"/>
</dbReference>
<keyword evidence="3 10" id="KW-0812">Transmembrane</keyword>
<evidence type="ECO:0000256" key="6">
    <source>
        <dbReference type="ARBA" id="ARBA00023136"/>
    </source>
</evidence>